<dbReference type="Gene3D" id="3.70.10.10">
    <property type="match status" value="1"/>
</dbReference>
<keyword evidence="7 10" id="KW-0235">DNA replication</keyword>
<evidence type="ECO:0000256" key="4">
    <source>
        <dbReference type="ARBA" id="ARBA00022490"/>
    </source>
</evidence>
<dbReference type="PANTHER" id="PTHR30478">
    <property type="entry name" value="DNA POLYMERASE III SUBUNIT BETA"/>
    <property type="match status" value="1"/>
</dbReference>
<name>A0A6L3YFU1_9HYPH</name>
<dbReference type="Pfam" id="PF00712">
    <property type="entry name" value="DNA_pol3_beta"/>
    <property type="match status" value="1"/>
</dbReference>
<dbReference type="GO" id="GO:0003887">
    <property type="term" value="F:DNA-directed DNA polymerase activity"/>
    <property type="evidence" value="ECO:0007669"/>
    <property type="project" value="UniProtKB-UniRule"/>
</dbReference>
<organism evidence="14 15">
    <name type="scientific">Brucella tritici</name>
    <dbReference type="NCBI Taxonomy" id="94626"/>
    <lineage>
        <taxon>Bacteria</taxon>
        <taxon>Pseudomonadati</taxon>
        <taxon>Pseudomonadota</taxon>
        <taxon>Alphaproteobacteria</taxon>
        <taxon>Hyphomicrobiales</taxon>
        <taxon>Brucellaceae</taxon>
        <taxon>Brucella/Ochrobactrum group</taxon>
        <taxon>Brucella</taxon>
    </lineage>
</organism>
<dbReference type="Pfam" id="PF02767">
    <property type="entry name" value="DNA_pol3_beta_2"/>
    <property type="match status" value="1"/>
</dbReference>
<reference evidence="14 15" key="1">
    <citation type="submission" date="2019-09" db="EMBL/GenBank/DDBJ databases">
        <title>Taxonomic organization of the family Brucellaceae based on a phylogenomic approach.</title>
        <authorList>
            <person name="Leclercq S."/>
            <person name="Cloeckaert A."/>
            <person name="Zygmunt M.S."/>
        </authorList>
    </citation>
    <scope>NUCLEOTIDE SEQUENCE [LARGE SCALE GENOMIC DNA]</scope>
    <source>
        <strain evidence="14 15">WS1830</strain>
    </source>
</reference>
<keyword evidence="6 10" id="KW-0548">Nucleotidyltransferase</keyword>
<dbReference type="Gene3D" id="3.10.150.10">
    <property type="entry name" value="DNA Polymerase III, subunit A, domain 2"/>
    <property type="match status" value="1"/>
</dbReference>
<comment type="similarity">
    <text evidence="2 10">Belongs to the beta sliding clamp family.</text>
</comment>
<evidence type="ECO:0000256" key="10">
    <source>
        <dbReference type="PIRNR" id="PIRNR000804"/>
    </source>
</evidence>
<dbReference type="GO" id="GO:0006271">
    <property type="term" value="P:DNA strand elongation involved in DNA replication"/>
    <property type="evidence" value="ECO:0007669"/>
    <property type="project" value="TreeGrafter"/>
</dbReference>
<evidence type="ECO:0000313" key="15">
    <source>
        <dbReference type="Proteomes" id="UP000481643"/>
    </source>
</evidence>
<accession>A0A6L3YFU1</accession>
<feature type="domain" description="DNA polymerase III beta sliding clamp N-terminal" evidence="11">
    <location>
        <begin position="26"/>
        <end position="142"/>
    </location>
</feature>
<evidence type="ECO:0000256" key="2">
    <source>
        <dbReference type="ARBA" id="ARBA00010752"/>
    </source>
</evidence>
<dbReference type="GO" id="GO:0003677">
    <property type="term" value="F:DNA binding"/>
    <property type="evidence" value="ECO:0007669"/>
    <property type="project" value="UniProtKB-UniRule"/>
</dbReference>
<dbReference type="GO" id="GO:0005737">
    <property type="term" value="C:cytoplasm"/>
    <property type="evidence" value="ECO:0007669"/>
    <property type="project" value="UniProtKB-SubCell"/>
</dbReference>
<dbReference type="InterPro" id="IPR046938">
    <property type="entry name" value="DNA_clamp_sf"/>
</dbReference>
<comment type="function">
    <text evidence="10">Confers DNA tethering and processivity to DNA polymerases and other proteins. Acts as a clamp, forming a ring around DNA (a reaction catalyzed by the clamp-loading complex) which diffuses in an ATP-independent manner freely and bidirectionally along dsDNA. Initially characterized for its ability to contact the catalytic subunit of DNA polymerase III (Pol III), a complex, multichain enzyme responsible for most of the replicative synthesis in bacteria; Pol III exhibits 3'-5' exonuclease proofreading activity. The beta chain is required for initiation of replication as well as for processivity of DNA replication.</text>
</comment>
<proteinExistence type="inferred from homology"/>
<evidence type="ECO:0000256" key="9">
    <source>
        <dbReference type="ARBA" id="ARBA00023125"/>
    </source>
</evidence>
<dbReference type="Pfam" id="PF02768">
    <property type="entry name" value="DNA_pol3_beta_3"/>
    <property type="match status" value="1"/>
</dbReference>
<evidence type="ECO:0000313" key="14">
    <source>
        <dbReference type="EMBL" id="KAB2681774.1"/>
    </source>
</evidence>
<comment type="subcellular location">
    <subcellularLocation>
        <location evidence="1 10">Cytoplasm</location>
    </subcellularLocation>
</comment>
<dbReference type="InterPro" id="IPR022637">
    <property type="entry name" value="DNA_polIII_beta_cen"/>
</dbReference>
<keyword evidence="5 10" id="KW-0808">Transferase</keyword>
<dbReference type="SUPFAM" id="SSF55979">
    <property type="entry name" value="DNA clamp"/>
    <property type="match status" value="3"/>
</dbReference>
<feature type="domain" description="DNA polymerase III beta sliding clamp central" evidence="12">
    <location>
        <begin position="156"/>
        <end position="268"/>
    </location>
</feature>
<evidence type="ECO:0000259" key="11">
    <source>
        <dbReference type="Pfam" id="PF00712"/>
    </source>
</evidence>
<comment type="subunit">
    <text evidence="10">Forms a ring-shaped head-to-tail homodimer around DNA.</text>
</comment>
<dbReference type="PANTHER" id="PTHR30478:SF0">
    <property type="entry name" value="BETA SLIDING CLAMP"/>
    <property type="match status" value="1"/>
</dbReference>
<dbReference type="InterPro" id="IPR022634">
    <property type="entry name" value="DNA_polIII_beta_N"/>
</dbReference>
<dbReference type="SMART" id="SM00480">
    <property type="entry name" value="POL3Bc"/>
    <property type="match status" value="1"/>
</dbReference>
<dbReference type="PIRSF" id="PIRSF000804">
    <property type="entry name" value="DNA_pol_III_b"/>
    <property type="match status" value="1"/>
</dbReference>
<evidence type="ECO:0000256" key="5">
    <source>
        <dbReference type="ARBA" id="ARBA00022679"/>
    </source>
</evidence>
<dbReference type="GO" id="GO:0009360">
    <property type="term" value="C:DNA polymerase III complex"/>
    <property type="evidence" value="ECO:0007669"/>
    <property type="project" value="InterPro"/>
</dbReference>
<evidence type="ECO:0000259" key="12">
    <source>
        <dbReference type="Pfam" id="PF02767"/>
    </source>
</evidence>
<evidence type="ECO:0000256" key="6">
    <source>
        <dbReference type="ARBA" id="ARBA00022695"/>
    </source>
</evidence>
<dbReference type="Proteomes" id="UP000481643">
    <property type="component" value="Unassembled WGS sequence"/>
</dbReference>
<dbReference type="CDD" id="cd00140">
    <property type="entry name" value="beta_clamp"/>
    <property type="match status" value="1"/>
</dbReference>
<keyword evidence="9" id="KW-0238">DNA-binding</keyword>
<keyword evidence="8 10" id="KW-0239">DNA-directed DNA polymerase</keyword>
<evidence type="ECO:0000256" key="1">
    <source>
        <dbReference type="ARBA" id="ARBA00004496"/>
    </source>
</evidence>
<protein>
    <recommendedName>
        <fullName evidence="3 10">Beta sliding clamp</fullName>
    </recommendedName>
</protein>
<dbReference type="GO" id="GO:0008408">
    <property type="term" value="F:3'-5' exonuclease activity"/>
    <property type="evidence" value="ECO:0007669"/>
    <property type="project" value="InterPro"/>
</dbReference>
<dbReference type="InterPro" id="IPR022635">
    <property type="entry name" value="DNA_polIII_beta_C"/>
</dbReference>
<comment type="caution">
    <text evidence="14">The sequence shown here is derived from an EMBL/GenBank/DDBJ whole genome shotgun (WGS) entry which is preliminary data.</text>
</comment>
<evidence type="ECO:0000256" key="3">
    <source>
        <dbReference type="ARBA" id="ARBA00021035"/>
    </source>
</evidence>
<gene>
    <name evidence="14" type="primary">dnaN</name>
    <name evidence="14" type="ORF">F9L08_19115</name>
</gene>
<dbReference type="AlphaFoldDB" id="A0A6L3YFU1"/>
<sequence>MKRWPMTMMIVQHWRQRTEMTAPSINFTIERRALLPALSAANRIIEKRNTAPILAHILVKPDNGKLAVTGTNIDVEVRAQAQQAGIPDFQPFAVPSALLYGAVSKFPDGCDIEFTGDSAAVTLRAGRSRLQLPILPAKDFPAATEDGFTHSFVLSAGVFSRILTTVGFAVSTEESRYYLNGIFMHPDADQLAFTATDGHQFSHMKISAPDGCANMPGVIIPRGIINLLLHCAKAEGDVEISLSDRKIRAAFQDGVTVTSKLVEGTFPDYRRIIPSGNSRHYHVDREVLQAAVSRVSLVVGERSEGIRFAFGNDDVRLELDNPLAGKMEEAVSLSESYPEETLINLNYRYCNNVLGATDAAEMRFALDTATSPCLISPVIEPEAGEPPIFIIMPMR</sequence>
<dbReference type="NCBIfam" id="TIGR00663">
    <property type="entry name" value="dnan"/>
    <property type="match status" value="1"/>
</dbReference>
<keyword evidence="4 10" id="KW-0963">Cytoplasm</keyword>
<evidence type="ECO:0000256" key="8">
    <source>
        <dbReference type="ARBA" id="ARBA00022932"/>
    </source>
</evidence>
<dbReference type="InterPro" id="IPR001001">
    <property type="entry name" value="DNA_polIII_beta"/>
</dbReference>
<evidence type="ECO:0000256" key="7">
    <source>
        <dbReference type="ARBA" id="ARBA00022705"/>
    </source>
</evidence>
<evidence type="ECO:0000259" key="13">
    <source>
        <dbReference type="Pfam" id="PF02768"/>
    </source>
</evidence>
<dbReference type="EMBL" id="WBVX01000022">
    <property type="protein sequence ID" value="KAB2681774.1"/>
    <property type="molecule type" value="Genomic_DNA"/>
</dbReference>
<feature type="domain" description="DNA polymerase III beta sliding clamp C-terminal" evidence="13">
    <location>
        <begin position="270"/>
        <end position="383"/>
    </location>
</feature>